<dbReference type="OrthoDB" id="10585125at2759"/>
<gene>
    <name evidence="1" type="ORF">POSPLADRAFT_1160116</name>
</gene>
<dbReference type="EMBL" id="KZ110613">
    <property type="protein sequence ID" value="OSX56531.1"/>
    <property type="molecule type" value="Genomic_DNA"/>
</dbReference>
<evidence type="ECO:0000313" key="2">
    <source>
        <dbReference type="Proteomes" id="UP000194127"/>
    </source>
</evidence>
<dbReference type="AlphaFoldDB" id="A0A1X6MJB2"/>
<protein>
    <submittedName>
        <fullName evidence="1">Uncharacterized protein</fullName>
    </submittedName>
</protein>
<accession>A0A1X6MJB2</accession>
<dbReference type="RefSeq" id="XP_024333325.1">
    <property type="nucleotide sequence ID" value="XM_024487503.1"/>
</dbReference>
<dbReference type="GeneID" id="36332452"/>
<sequence length="109" mass="11764">NLHLELDSGEGSVDLPFSHCIGGGGVSMSPCHEERVQGLTLPVAGRTEDSPGVEAVVVAIHQVDFEGSECVSSLTAAMAVEAMEEVWRWSDICQRLKMRRGPQTTSWPN</sequence>
<keyword evidence="2" id="KW-1185">Reference proteome</keyword>
<name>A0A1X6MJB2_9APHY</name>
<organism evidence="1 2">
    <name type="scientific">Postia placenta MAD-698-R-SB12</name>
    <dbReference type="NCBI Taxonomy" id="670580"/>
    <lineage>
        <taxon>Eukaryota</taxon>
        <taxon>Fungi</taxon>
        <taxon>Dikarya</taxon>
        <taxon>Basidiomycota</taxon>
        <taxon>Agaricomycotina</taxon>
        <taxon>Agaricomycetes</taxon>
        <taxon>Polyporales</taxon>
        <taxon>Adustoporiaceae</taxon>
        <taxon>Rhodonia</taxon>
    </lineage>
</organism>
<feature type="non-terminal residue" evidence="1">
    <location>
        <position position="1"/>
    </location>
</feature>
<dbReference type="Proteomes" id="UP000194127">
    <property type="component" value="Unassembled WGS sequence"/>
</dbReference>
<proteinExistence type="predicted"/>
<evidence type="ECO:0000313" key="1">
    <source>
        <dbReference type="EMBL" id="OSX56531.1"/>
    </source>
</evidence>
<reference evidence="1 2" key="1">
    <citation type="submission" date="2017-04" db="EMBL/GenBank/DDBJ databases">
        <title>Genome Sequence of the Model Brown-Rot Fungus Postia placenta SB12.</title>
        <authorList>
            <consortium name="DOE Joint Genome Institute"/>
            <person name="Gaskell J."/>
            <person name="Kersten P."/>
            <person name="Larrondo L.F."/>
            <person name="Canessa P."/>
            <person name="Martinez D."/>
            <person name="Hibbett D."/>
            <person name="Schmoll M."/>
            <person name="Kubicek C.P."/>
            <person name="Martinez A.T."/>
            <person name="Yadav J."/>
            <person name="Master E."/>
            <person name="Magnuson J.K."/>
            <person name="James T."/>
            <person name="Yaver D."/>
            <person name="Berka R."/>
            <person name="Labutti K."/>
            <person name="Lipzen A."/>
            <person name="Aerts A."/>
            <person name="Barry K."/>
            <person name="Henrissat B."/>
            <person name="Blanchette R."/>
            <person name="Grigoriev I."/>
            <person name="Cullen D."/>
        </authorList>
    </citation>
    <scope>NUCLEOTIDE SEQUENCE [LARGE SCALE GENOMIC DNA]</scope>
    <source>
        <strain evidence="1 2">MAD-698-R-SB12</strain>
    </source>
</reference>